<dbReference type="Proteomes" id="UP001596425">
    <property type="component" value="Unassembled WGS sequence"/>
</dbReference>
<protein>
    <submittedName>
        <fullName evidence="2">DUF3445 domain-containing protein</fullName>
    </submittedName>
</protein>
<gene>
    <name evidence="2" type="ORF">ACFQBM_19010</name>
</gene>
<evidence type="ECO:0000313" key="2">
    <source>
        <dbReference type="EMBL" id="MFC6635369.1"/>
    </source>
</evidence>
<reference evidence="3" key="1">
    <citation type="journal article" date="2019" name="Int. J. Syst. Evol. Microbiol.">
        <title>The Global Catalogue of Microorganisms (GCM) 10K type strain sequencing project: providing services to taxonomists for standard genome sequencing and annotation.</title>
        <authorList>
            <consortium name="The Broad Institute Genomics Platform"/>
            <consortium name="The Broad Institute Genome Sequencing Center for Infectious Disease"/>
            <person name="Wu L."/>
            <person name="Ma J."/>
        </authorList>
    </citation>
    <scope>NUCLEOTIDE SEQUENCE [LARGE SCALE GENOMIC DNA]</scope>
    <source>
        <strain evidence="3">CGMCC 1.13718</strain>
    </source>
</reference>
<keyword evidence="3" id="KW-1185">Reference proteome</keyword>
<dbReference type="InterPro" id="IPR001763">
    <property type="entry name" value="Rhodanese-like_dom"/>
</dbReference>
<sequence>MTLARPDGDRRYAQDSSALLLPFMQSADMVHMGLQRLDDSQWIQPCQNLPHYFHNRLRARRCLGDRVFAQLPRSMAAQRELHQLLLQLLCRHQRRAYSIEGGLLRWRGEGASLCWPLADGGEPLWTASQWVADDLCLLQPGARGYELTAASLAAPSYWRLEEKIGRPLDSIHAPVPGFRDKLSAQVTRFFDHLLPDYPVWRSNWTVVNSAELTQRGDSKVEDEKLFLRVERQSLRRLPESGAVVFTIRVMINPLTDLLPVAGAVTSLRRAVERLSPEESKYKSLAPLLPSLNAFLASPAGERAENPTD</sequence>
<comment type="caution">
    <text evidence="2">The sequence shown here is derived from an EMBL/GenBank/DDBJ whole genome shotgun (WGS) entry which is preliminary data.</text>
</comment>
<proteinExistence type="predicted"/>
<organism evidence="2 3">
    <name type="scientific">Microbulbifer taiwanensis</name>
    <dbReference type="NCBI Taxonomy" id="986746"/>
    <lineage>
        <taxon>Bacteria</taxon>
        <taxon>Pseudomonadati</taxon>
        <taxon>Pseudomonadota</taxon>
        <taxon>Gammaproteobacteria</taxon>
        <taxon>Cellvibrionales</taxon>
        <taxon>Microbulbiferaceae</taxon>
        <taxon>Microbulbifer</taxon>
    </lineage>
</organism>
<name>A0ABW1YRK9_9GAMM</name>
<evidence type="ECO:0000313" key="3">
    <source>
        <dbReference type="Proteomes" id="UP001596425"/>
    </source>
</evidence>
<dbReference type="PROSITE" id="PS50206">
    <property type="entry name" value="RHODANESE_3"/>
    <property type="match status" value="1"/>
</dbReference>
<dbReference type="InterPro" id="IPR021848">
    <property type="entry name" value="HODM_asu-like"/>
</dbReference>
<dbReference type="Pfam" id="PF11927">
    <property type="entry name" value="HODM_asu-like"/>
    <property type="match status" value="1"/>
</dbReference>
<feature type="domain" description="Rhodanese" evidence="1">
    <location>
        <begin position="73"/>
        <end position="115"/>
    </location>
</feature>
<accession>A0ABW1YRK9</accession>
<evidence type="ECO:0000259" key="1">
    <source>
        <dbReference type="PROSITE" id="PS50206"/>
    </source>
</evidence>
<dbReference type="EMBL" id="JBHSVR010000001">
    <property type="protein sequence ID" value="MFC6635369.1"/>
    <property type="molecule type" value="Genomic_DNA"/>
</dbReference>
<dbReference type="RefSeq" id="WP_193192727.1">
    <property type="nucleotide sequence ID" value="NZ_JACZFR010000032.1"/>
</dbReference>